<feature type="signal peptide" evidence="7">
    <location>
        <begin position="1"/>
        <end position="18"/>
    </location>
</feature>
<dbReference type="Pfam" id="PF13895">
    <property type="entry name" value="Ig_2"/>
    <property type="match status" value="2"/>
</dbReference>
<dbReference type="SMART" id="SM00409">
    <property type="entry name" value="IG"/>
    <property type="match status" value="6"/>
</dbReference>
<accession>A0A9J7GMT4</accession>
<dbReference type="InterPro" id="IPR050412">
    <property type="entry name" value="Ig-like_Receptors_ImmuneReg"/>
</dbReference>
<feature type="domain" description="Ig-like" evidence="8">
    <location>
        <begin position="521"/>
        <end position="615"/>
    </location>
</feature>
<dbReference type="InterPro" id="IPR013151">
    <property type="entry name" value="Immunoglobulin_dom"/>
</dbReference>
<dbReference type="InterPro" id="IPR003598">
    <property type="entry name" value="Ig_sub2"/>
</dbReference>
<keyword evidence="1 7" id="KW-0732">Signal</keyword>
<evidence type="ECO:0000256" key="2">
    <source>
        <dbReference type="ARBA" id="ARBA00023157"/>
    </source>
</evidence>
<evidence type="ECO:0000256" key="5">
    <source>
        <dbReference type="SAM" id="MobiDB-lite"/>
    </source>
</evidence>
<dbReference type="InterPro" id="IPR013783">
    <property type="entry name" value="Ig-like_fold"/>
</dbReference>
<feature type="region of interest" description="Disordered" evidence="5">
    <location>
        <begin position="799"/>
        <end position="838"/>
    </location>
</feature>
<sequence>MTVTFTVLLCLGLTLGHGTPVLAGIRPKPILRAKTDSVVSEQTTVTFLCEGTTGAQEYRLYKNGHFRNKKNPPNPKNKAEFSISKIVPQEAGQYTCQYWTHYGWSEHSDALELVVTGAYNKPSLSAQPNPVVTEGGKVTLQCGSKQQYSGFILIKEGPQEESRILDSEYNQSTWQYEGRLPVGPVTSSQRWTFRCYSFRSNSPLVWSDPSDPLELLFSGTLHKPTIKAKPGPVVALGSPMNISCQGTLDAEMCFLHKEGSQQTWGTQTPKEPGNKSTFSIPSVTEDSGGQYRCYCYSSAGWSEPSDTLELVVTGIYDTKPHLAELHSPVVTSGGNMTLQCVSQMVYNKFILTKEDQKFSSSLNSQYIHSTMQYQALFSIDHVTADHTGTFRCYGFYNQTPQLWSVPSEPLEIHISGLSMKPSLLTHQGHILDPGERLTLQCVSDISYDRFALYKVGGADFTQHYGQRTQAGLSLANFTLGYVSSSTAGQYRCYGAHKLSSEWSASSDPLDIMITGQLPDRPSLSVKPNSTVQSGDNVTLLCQSTYTTDTFILSKEGAAHQPQRMKSKPQDREFQAEFPMSAVTSALSGTYRCYRSQDSSPYLLSHASAPVELSVSGPIVSSSPPPSSPLPTAGLEMYLKALIGVSVAFLLLLSILIFLLLQRRHQGKFRKDDQKEIELQHPAGASKPVTRDRGHKKRSNPAAANQEEILYASVEKMKPEDGVKLDSSRPPEEDPQRQTYAQVKDSRLRRAEAVLPSVMSREVPETKEEQAEEGRETDTQAAESEELRDVVYAQLCSRSLRQETAAPPRSQAGEAPEEPTVYAALAVTRPGPLPIKEKQ</sequence>
<feature type="compositionally biased region" description="Basic and acidic residues" evidence="5">
    <location>
        <begin position="761"/>
        <end position="777"/>
    </location>
</feature>
<dbReference type="KEGG" id="cge:100753890"/>
<evidence type="ECO:0000256" key="4">
    <source>
        <dbReference type="ARBA" id="ARBA00023319"/>
    </source>
</evidence>
<dbReference type="Gene3D" id="2.60.40.10">
    <property type="entry name" value="Immunoglobulins"/>
    <property type="match status" value="6"/>
</dbReference>
<dbReference type="InterPro" id="IPR003599">
    <property type="entry name" value="Ig_sub"/>
</dbReference>
<organism evidence="9 10">
    <name type="scientific">Cricetulus griseus</name>
    <name type="common">Chinese hamster</name>
    <name type="synonym">Cricetulus barabensis griseus</name>
    <dbReference type="NCBI Taxonomy" id="10029"/>
    <lineage>
        <taxon>Eukaryota</taxon>
        <taxon>Metazoa</taxon>
        <taxon>Chordata</taxon>
        <taxon>Craniata</taxon>
        <taxon>Vertebrata</taxon>
        <taxon>Euteleostomi</taxon>
        <taxon>Mammalia</taxon>
        <taxon>Eutheria</taxon>
        <taxon>Euarchontoglires</taxon>
        <taxon>Glires</taxon>
        <taxon>Rodentia</taxon>
        <taxon>Myomorpha</taxon>
        <taxon>Muroidea</taxon>
        <taxon>Cricetidae</taxon>
        <taxon>Cricetinae</taxon>
        <taxon>Cricetulus</taxon>
    </lineage>
</organism>
<reference evidence="10" key="1">
    <citation type="submission" date="2025-08" db="UniProtKB">
        <authorList>
            <consortium name="RefSeq"/>
        </authorList>
    </citation>
    <scope>IDENTIFICATION</scope>
    <source>
        <strain evidence="10">17A/GY</strain>
        <tissue evidence="10">Liver</tissue>
    </source>
</reference>
<dbReference type="Proteomes" id="UP001108280">
    <property type="component" value="Unplaced"/>
</dbReference>
<keyword evidence="9" id="KW-1185">Reference proteome</keyword>
<evidence type="ECO:0000256" key="3">
    <source>
        <dbReference type="ARBA" id="ARBA00023180"/>
    </source>
</evidence>
<gene>
    <name evidence="10" type="primary">LOC100753890</name>
</gene>
<dbReference type="SMART" id="SM00408">
    <property type="entry name" value="IGc2"/>
    <property type="match status" value="5"/>
</dbReference>
<evidence type="ECO:0000256" key="6">
    <source>
        <dbReference type="SAM" id="Phobius"/>
    </source>
</evidence>
<dbReference type="PANTHER" id="PTHR11738">
    <property type="entry name" value="MHC CLASS I NK CELL RECEPTOR"/>
    <property type="match status" value="1"/>
</dbReference>
<dbReference type="GO" id="GO:0005886">
    <property type="term" value="C:plasma membrane"/>
    <property type="evidence" value="ECO:0007669"/>
    <property type="project" value="TreeGrafter"/>
</dbReference>
<dbReference type="SUPFAM" id="SSF48726">
    <property type="entry name" value="Immunoglobulin"/>
    <property type="match status" value="6"/>
</dbReference>
<keyword evidence="3" id="KW-0325">Glycoprotein</keyword>
<protein>
    <submittedName>
        <fullName evidence="10">Leukocyte immunoglobulin-like receptor subfamily B member 3</fullName>
    </submittedName>
</protein>
<dbReference type="AlphaFoldDB" id="A0A9J7GMT4"/>
<proteinExistence type="predicted"/>
<feature type="domain" description="Ig-like" evidence="8">
    <location>
        <begin position="27"/>
        <end position="97"/>
    </location>
</feature>
<dbReference type="GeneID" id="100753890"/>
<keyword evidence="6" id="KW-0472">Membrane</keyword>
<dbReference type="PROSITE" id="PS50835">
    <property type="entry name" value="IG_LIKE"/>
    <property type="match status" value="3"/>
</dbReference>
<feature type="transmembrane region" description="Helical" evidence="6">
    <location>
        <begin position="636"/>
        <end position="660"/>
    </location>
</feature>
<dbReference type="Pfam" id="PF00047">
    <property type="entry name" value="ig"/>
    <property type="match status" value="2"/>
</dbReference>
<dbReference type="RefSeq" id="XP_027289951.1">
    <property type="nucleotide sequence ID" value="XM_027434150.2"/>
</dbReference>
<evidence type="ECO:0000256" key="1">
    <source>
        <dbReference type="ARBA" id="ARBA00022729"/>
    </source>
</evidence>
<feature type="compositionally biased region" description="Basic and acidic residues" evidence="5">
    <location>
        <begin position="669"/>
        <end position="678"/>
    </location>
</feature>
<evidence type="ECO:0000313" key="10">
    <source>
        <dbReference type="RefSeq" id="XP_027289951.1"/>
    </source>
</evidence>
<dbReference type="GO" id="GO:0002764">
    <property type="term" value="P:immune response-regulating signaling pathway"/>
    <property type="evidence" value="ECO:0007669"/>
    <property type="project" value="TreeGrafter"/>
</dbReference>
<keyword evidence="6" id="KW-0812">Transmembrane</keyword>
<dbReference type="InterPro" id="IPR007110">
    <property type="entry name" value="Ig-like_dom"/>
</dbReference>
<keyword evidence="2" id="KW-1015">Disulfide bond</keyword>
<dbReference type="PANTHER" id="PTHR11738:SF187">
    <property type="entry name" value="LEUKOCYTE IMMUNOGLOBULIN-LIKE RECEPTOR SUBFAMILY A MEMBER 6-RELATED"/>
    <property type="match status" value="1"/>
</dbReference>
<keyword evidence="6" id="KW-1133">Transmembrane helix</keyword>
<dbReference type="GO" id="GO:0032396">
    <property type="term" value="F:inhibitory MHC class I receptor activity"/>
    <property type="evidence" value="ECO:0007669"/>
    <property type="project" value="TreeGrafter"/>
</dbReference>
<evidence type="ECO:0000256" key="7">
    <source>
        <dbReference type="SAM" id="SignalP"/>
    </source>
</evidence>
<dbReference type="InterPro" id="IPR036179">
    <property type="entry name" value="Ig-like_dom_sf"/>
</dbReference>
<dbReference type="FunFam" id="2.60.40.10:FF:000049">
    <property type="entry name" value="Leukocyte immunoglobulin-like receptor subfamily B member 1"/>
    <property type="match status" value="6"/>
</dbReference>
<feature type="region of interest" description="Disordered" evidence="5">
    <location>
        <begin position="669"/>
        <end position="787"/>
    </location>
</feature>
<feature type="domain" description="Ig-like" evidence="8">
    <location>
        <begin position="224"/>
        <end position="309"/>
    </location>
</feature>
<dbReference type="GO" id="GO:0019221">
    <property type="term" value="P:cytokine-mediated signaling pathway"/>
    <property type="evidence" value="ECO:0007669"/>
    <property type="project" value="TreeGrafter"/>
</dbReference>
<dbReference type="CDD" id="cd16843">
    <property type="entry name" value="IgC2_D1_D2_LILR_KIR_like"/>
    <property type="match status" value="1"/>
</dbReference>
<dbReference type="OrthoDB" id="9427497at2759"/>
<keyword evidence="4" id="KW-0393">Immunoglobulin domain</keyword>
<feature type="chain" id="PRO_5039909408" evidence="7">
    <location>
        <begin position="19"/>
        <end position="838"/>
    </location>
</feature>
<feature type="compositionally biased region" description="Basic and acidic residues" evidence="5">
    <location>
        <begin position="714"/>
        <end position="735"/>
    </location>
</feature>
<evidence type="ECO:0000259" key="8">
    <source>
        <dbReference type="PROSITE" id="PS50835"/>
    </source>
</evidence>
<evidence type="ECO:0000313" key="9">
    <source>
        <dbReference type="Proteomes" id="UP001108280"/>
    </source>
</evidence>
<name>A0A9J7GMT4_CRIGR</name>